<dbReference type="GO" id="GO:0010972">
    <property type="term" value="P:negative regulation of G2/M transition of mitotic cell cycle"/>
    <property type="evidence" value="ECO:0007669"/>
    <property type="project" value="TreeGrafter"/>
</dbReference>
<feature type="region of interest" description="Disordered" evidence="1">
    <location>
        <begin position="458"/>
        <end position="477"/>
    </location>
</feature>
<feature type="region of interest" description="Disordered" evidence="1">
    <location>
        <begin position="489"/>
        <end position="534"/>
    </location>
</feature>
<dbReference type="SUPFAM" id="SSF81901">
    <property type="entry name" value="HCP-like"/>
    <property type="match status" value="1"/>
</dbReference>
<feature type="compositionally biased region" description="Low complexity" evidence="1">
    <location>
        <begin position="213"/>
        <end position="225"/>
    </location>
</feature>
<dbReference type="PANTHER" id="PTHR43628:SF11">
    <property type="entry name" value="PROTEIN DSF2"/>
    <property type="match status" value="1"/>
</dbReference>
<feature type="compositionally biased region" description="Polar residues" evidence="1">
    <location>
        <begin position="514"/>
        <end position="533"/>
    </location>
</feature>
<feature type="region of interest" description="Disordered" evidence="1">
    <location>
        <begin position="1"/>
        <end position="44"/>
    </location>
</feature>
<feature type="compositionally biased region" description="Polar residues" evidence="1">
    <location>
        <begin position="200"/>
        <end position="212"/>
    </location>
</feature>
<dbReference type="GO" id="GO:0032153">
    <property type="term" value="C:cell division site"/>
    <property type="evidence" value="ECO:0007669"/>
    <property type="project" value="TreeGrafter"/>
</dbReference>
<dbReference type="EMBL" id="KU058660">
    <property type="protein sequence ID" value="APD25631.1"/>
    <property type="molecule type" value="mRNA"/>
</dbReference>
<dbReference type="InterPro" id="IPR052945">
    <property type="entry name" value="Mitotic_Regulator"/>
</dbReference>
<feature type="compositionally biased region" description="Low complexity" evidence="1">
    <location>
        <begin position="247"/>
        <end position="273"/>
    </location>
</feature>
<dbReference type="InterPro" id="IPR006597">
    <property type="entry name" value="Sel1-like"/>
</dbReference>
<feature type="region of interest" description="Disordered" evidence="1">
    <location>
        <begin position="62"/>
        <end position="82"/>
    </location>
</feature>
<dbReference type="Pfam" id="PF08238">
    <property type="entry name" value="Sel1"/>
    <property type="match status" value="3"/>
</dbReference>
<feature type="compositionally biased region" description="Polar residues" evidence="1">
    <location>
        <begin position="15"/>
        <end position="28"/>
    </location>
</feature>
<feature type="region of interest" description="Disordered" evidence="1">
    <location>
        <begin position="725"/>
        <end position="749"/>
    </location>
</feature>
<dbReference type="InterPro" id="IPR011990">
    <property type="entry name" value="TPR-like_helical_dom_sf"/>
</dbReference>
<feature type="compositionally biased region" description="Pro residues" evidence="1">
    <location>
        <begin position="141"/>
        <end position="154"/>
    </location>
</feature>
<feature type="region of interest" description="Disordered" evidence="1">
    <location>
        <begin position="393"/>
        <end position="439"/>
    </location>
</feature>
<dbReference type="SMART" id="SM00671">
    <property type="entry name" value="SEL1"/>
    <property type="match status" value="3"/>
</dbReference>
<feature type="compositionally biased region" description="Low complexity" evidence="1">
    <location>
        <begin position="427"/>
        <end position="437"/>
    </location>
</feature>
<feature type="compositionally biased region" description="Basic residues" evidence="1">
    <location>
        <begin position="735"/>
        <end position="744"/>
    </location>
</feature>
<reference evidence="2" key="1">
    <citation type="submission" date="2015-11" db="EMBL/GenBank/DDBJ databases">
        <title>Identification and expression profiles of nuclear receptors family from Nilaparvata lugens(Stal) Hemiptera:Delphacidae.</title>
        <authorList>
            <person name="Xu L."/>
        </authorList>
    </citation>
    <scope>NUCLEOTIDE SEQUENCE</scope>
</reference>
<accession>A0A1L2K1M8</accession>
<dbReference type="PANTHER" id="PTHR43628">
    <property type="entry name" value="ACTIVATOR OF C KINASE PROTEIN 1-RELATED"/>
    <property type="match status" value="1"/>
</dbReference>
<organism evidence="2">
    <name type="scientific">Nilaparvata lugens</name>
    <name type="common">Brown planthopper</name>
    <dbReference type="NCBI Taxonomy" id="108931"/>
    <lineage>
        <taxon>Eukaryota</taxon>
        <taxon>Metazoa</taxon>
        <taxon>Ecdysozoa</taxon>
        <taxon>Arthropoda</taxon>
        <taxon>Hexapoda</taxon>
        <taxon>Insecta</taxon>
        <taxon>Pterygota</taxon>
        <taxon>Neoptera</taxon>
        <taxon>Paraneoptera</taxon>
        <taxon>Hemiptera</taxon>
        <taxon>Auchenorrhyncha</taxon>
        <taxon>Fulgoroidea</taxon>
        <taxon>Delphacidae</taxon>
        <taxon>Delphacinae</taxon>
        <taxon>Nilaparvata</taxon>
    </lineage>
</organism>
<sequence>MSIMAHRPSLLDLRANSNQSAVSTSSRPLRSPRMPITGEAPPELSPLDAFALQSRLLARQLQESSKDGNRVSRLPPLTIESPLIQQGRSEFFRSLSQESTSASADPFDLPEPRLGMRTEVKEAFAPNDRPQSMHPTMSRIPPTPDETVPVPPFPHHGWDLSRGRQLDPVHEHTNYFGARRERSPSPLHRDSKPQLDRLSDNSTSRKAKSQLQPASRPNLSSSSSPDKPRSAPFDEPGLAPPQSLLFPKRSPSLASSSPVPVDEESSPSFSTSFYSLPSRKLSSASMAMGSVAPSPAAGSFQRSPSVVSDSSALPRPSLNFSRPLSRADTPGLEIPTRQASSDSQPSFVLADDSAHTPVSLHSEAFLDNQPDDIRGVATSYIYSTFTLPRGKALQRSEALDSQPQVPSRCEQPSLSPGRAHQLPLAAPSSPTRPSSSSGNIILDDSLSLVSGITRSSMDVSTRSTERGRFGASGGTVLVTDKSPVETCRLSEDVPRGRSPASPVHDNAMARGRTPMSTRTSDSASTVRPPQTARSLAPSAFEMSVKEHLAKGIECHENGSLNESTYHLRHAARHNNPTAMLMYALACRHGWGMRANQKEGVAWLRKAAEYASIEIADDEDRAKEGKKPANFLESRTRKAQFALSIYELGVSHMNGWGIEQDRSLALRCFEIAGNWGDVDALTEAGFCYAKGIGCKKDLKKSAKFYRMAEAKGMSMVGNSWIHKTKYNDDGNEASPKKKSKKKARKGPALEGSVHHLRERPLLLAAILTFPSASSGPCHDTLNHAERRGKTKNSWVYESVNETINYHLLTDGEVASNKIKLLRHLGAPTTVGYYKPTLVLKCARDIKDLCPSCRPRVAPRAHLHNDQSHSSL</sequence>
<evidence type="ECO:0000256" key="1">
    <source>
        <dbReference type="SAM" id="MobiDB-lite"/>
    </source>
</evidence>
<feature type="compositionally biased region" description="Polar residues" evidence="1">
    <location>
        <begin position="399"/>
        <end position="414"/>
    </location>
</feature>
<feature type="compositionally biased region" description="Basic and acidic residues" evidence="1">
    <location>
        <begin position="156"/>
        <end position="199"/>
    </location>
</feature>
<evidence type="ECO:0000313" key="2">
    <source>
        <dbReference type="EMBL" id="APD25631.1"/>
    </source>
</evidence>
<feature type="region of interest" description="Disordered" evidence="1">
    <location>
        <begin position="289"/>
        <end position="349"/>
    </location>
</feature>
<dbReference type="AlphaFoldDB" id="A0A1L2K1M8"/>
<gene>
    <name evidence="2" type="primary">DSF</name>
</gene>
<dbReference type="Gene3D" id="1.25.40.10">
    <property type="entry name" value="Tetratricopeptide repeat domain"/>
    <property type="match status" value="1"/>
</dbReference>
<protein>
    <submittedName>
        <fullName evidence="2">Dissatisfaction</fullName>
    </submittedName>
</protein>
<feature type="region of interest" description="Disordered" evidence="1">
    <location>
        <begin position="123"/>
        <end position="273"/>
    </location>
</feature>
<feature type="compositionally biased region" description="Polar residues" evidence="1">
    <location>
        <begin position="300"/>
        <end position="311"/>
    </location>
</feature>
<proteinExistence type="evidence at transcript level"/>
<feature type="compositionally biased region" description="Polar residues" evidence="1">
    <location>
        <begin position="337"/>
        <end position="346"/>
    </location>
</feature>
<name>A0A1L2K1M8_NILLU</name>